<dbReference type="GO" id="GO:0005737">
    <property type="term" value="C:cytoplasm"/>
    <property type="evidence" value="ECO:0007669"/>
    <property type="project" value="TreeGrafter"/>
</dbReference>
<evidence type="ECO:0000313" key="3">
    <source>
        <dbReference type="EMBL" id="MQT15809.1"/>
    </source>
</evidence>
<organism evidence="3 4">
    <name type="scientific">Sandarakinorhabdus fusca</name>
    <dbReference type="NCBI Taxonomy" id="1439888"/>
    <lineage>
        <taxon>Bacteria</taxon>
        <taxon>Pseudomonadati</taxon>
        <taxon>Pseudomonadota</taxon>
        <taxon>Alphaproteobacteria</taxon>
        <taxon>Sphingomonadales</taxon>
        <taxon>Sphingosinicellaceae</taxon>
        <taxon>Sandarakinorhabdus</taxon>
    </lineage>
</organism>
<dbReference type="Pfam" id="PF01266">
    <property type="entry name" value="DAO"/>
    <property type="match status" value="1"/>
</dbReference>
<dbReference type="Gene3D" id="3.50.50.60">
    <property type="entry name" value="FAD/NAD(P)-binding domain"/>
    <property type="match status" value="1"/>
</dbReference>
<reference evidence="3 4" key="1">
    <citation type="submission" date="2019-09" db="EMBL/GenBank/DDBJ databases">
        <title>Polymorphobacter sp. isolated from a lake in China.</title>
        <authorList>
            <person name="Liu Z."/>
        </authorList>
    </citation>
    <scope>NUCLEOTIDE SEQUENCE [LARGE SCALE GENOMIC DNA]</scope>
    <source>
        <strain evidence="3 4">D40P</strain>
    </source>
</reference>
<keyword evidence="4" id="KW-1185">Reference proteome</keyword>
<dbReference type="EMBL" id="WIOL01000001">
    <property type="protein sequence ID" value="MQT15809.1"/>
    <property type="molecule type" value="Genomic_DNA"/>
</dbReference>
<dbReference type="InterPro" id="IPR006076">
    <property type="entry name" value="FAD-dep_OxRdtase"/>
</dbReference>
<dbReference type="OrthoDB" id="9814969at2"/>
<name>A0A7C9GSX8_9SPHN</name>
<evidence type="ECO:0000259" key="2">
    <source>
        <dbReference type="Pfam" id="PF01266"/>
    </source>
</evidence>
<dbReference type="SUPFAM" id="SSF51905">
    <property type="entry name" value="FAD/NAD(P)-binding domain"/>
    <property type="match status" value="1"/>
</dbReference>
<dbReference type="RefSeq" id="WP_152576277.1">
    <property type="nucleotide sequence ID" value="NZ_JAATJI010000001.1"/>
</dbReference>
<accession>A0A7C9GSX8</accession>
<feature type="domain" description="FAD dependent oxidoreductase" evidence="2">
    <location>
        <begin position="29"/>
        <end position="380"/>
    </location>
</feature>
<dbReference type="AlphaFoldDB" id="A0A7C9GSX8"/>
<sequence>MTAPLGSLWLCDAPPGPHCPSLAGDHSTDVLVIGGGVAGLSTALHLAEAGVDVVLVEAGLPGGGATGQSGGVIVPDFVRHGPAAVDAAVGAAAGARMVRLVGESAQFCFDLVARHGIDCDARQDGFWSPSHTPALVEAQQAMAAEWRARGFDVDFVGAAETVAALGSGHYCGALRFAQGGSLNPLAFARGLAGAAIGAGARLFCQTPVSALARTEIGWRATTPQGSVTARRLVLAANGGNPDLHPALRRTILPLRVVEFATAPLTAAQRRQVLPQGGSFTDKNPYVFTARYDGAGRLISAFGRTLLDGSAAACRAEARRRLAQAFGGLDADISHIWKGTAWINTSFLPQIYALEGGALAIQACNGRGVSINTAIGRDVAQALAAGEPDRLALTPQQPVPVRLHAGATMLPRVAMTLARLADQRVIRSAAC</sequence>
<proteinExistence type="predicted"/>
<dbReference type="PRINTS" id="PR00420">
    <property type="entry name" value="RNGMNOXGNASE"/>
</dbReference>
<dbReference type="GO" id="GO:0016491">
    <property type="term" value="F:oxidoreductase activity"/>
    <property type="evidence" value="ECO:0007669"/>
    <property type="project" value="UniProtKB-KW"/>
</dbReference>
<dbReference type="PANTHER" id="PTHR13847:SF281">
    <property type="entry name" value="FAD DEPENDENT OXIDOREDUCTASE DOMAIN-CONTAINING PROTEIN"/>
    <property type="match status" value="1"/>
</dbReference>
<evidence type="ECO:0000313" key="4">
    <source>
        <dbReference type="Proteomes" id="UP000481327"/>
    </source>
</evidence>
<dbReference type="InterPro" id="IPR036188">
    <property type="entry name" value="FAD/NAD-bd_sf"/>
</dbReference>
<gene>
    <name evidence="3" type="ORF">F3168_00835</name>
</gene>
<dbReference type="PANTHER" id="PTHR13847">
    <property type="entry name" value="SARCOSINE DEHYDROGENASE-RELATED"/>
    <property type="match status" value="1"/>
</dbReference>
<keyword evidence="1" id="KW-0560">Oxidoreductase</keyword>
<comment type="caution">
    <text evidence="3">The sequence shown here is derived from an EMBL/GenBank/DDBJ whole genome shotgun (WGS) entry which is preliminary data.</text>
</comment>
<dbReference type="Gene3D" id="3.30.9.10">
    <property type="entry name" value="D-Amino Acid Oxidase, subunit A, domain 2"/>
    <property type="match status" value="1"/>
</dbReference>
<dbReference type="Proteomes" id="UP000481327">
    <property type="component" value="Unassembled WGS sequence"/>
</dbReference>
<evidence type="ECO:0000256" key="1">
    <source>
        <dbReference type="ARBA" id="ARBA00023002"/>
    </source>
</evidence>
<protein>
    <submittedName>
        <fullName evidence="3">FAD-dependent oxidoreductase</fullName>
    </submittedName>
</protein>